<dbReference type="GO" id="GO:0015179">
    <property type="term" value="F:L-amino acid transmembrane transporter activity"/>
    <property type="evidence" value="ECO:0007669"/>
    <property type="project" value="TreeGrafter"/>
</dbReference>
<name>A0A9P6K6W4_9FUNG</name>
<feature type="transmembrane region" description="Helical" evidence="7">
    <location>
        <begin position="440"/>
        <end position="460"/>
    </location>
</feature>
<feature type="compositionally biased region" description="Pro residues" evidence="6">
    <location>
        <begin position="16"/>
        <end position="25"/>
    </location>
</feature>
<dbReference type="PANTHER" id="PTHR22950">
    <property type="entry name" value="AMINO ACID TRANSPORTER"/>
    <property type="match status" value="1"/>
</dbReference>
<comment type="subcellular location">
    <subcellularLocation>
        <location evidence="1">Membrane</location>
        <topology evidence="1">Multi-pass membrane protein</topology>
    </subcellularLocation>
</comment>
<feature type="transmembrane region" description="Helical" evidence="7">
    <location>
        <begin position="246"/>
        <end position="263"/>
    </location>
</feature>
<feature type="transmembrane region" description="Helical" evidence="7">
    <location>
        <begin position="466"/>
        <end position="487"/>
    </location>
</feature>
<evidence type="ECO:0000259" key="8">
    <source>
        <dbReference type="Pfam" id="PF01490"/>
    </source>
</evidence>
<feature type="domain" description="Amino acid transporter transmembrane" evidence="8">
    <location>
        <begin position="128"/>
        <end position="517"/>
    </location>
</feature>
<accession>A0A9P6K6W4</accession>
<evidence type="ECO:0000256" key="7">
    <source>
        <dbReference type="SAM" id="Phobius"/>
    </source>
</evidence>
<protein>
    <recommendedName>
        <fullName evidence="8">Amino acid transporter transmembrane domain-containing protein</fullName>
    </recommendedName>
</protein>
<evidence type="ECO:0000313" key="10">
    <source>
        <dbReference type="Proteomes" id="UP000723463"/>
    </source>
</evidence>
<evidence type="ECO:0000256" key="1">
    <source>
        <dbReference type="ARBA" id="ARBA00004141"/>
    </source>
</evidence>
<dbReference type="InterPro" id="IPR013057">
    <property type="entry name" value="AA_transpt_TM"/>
</dbReference>
<feature type="transmembrane region" description="Helical" evidence="7">
    <location>
        <begin position="270"/>
        <end position="293"/>
    </location>
</feature>
<keyword evidence="5 7" id="KW-0472">Membrane</keyword>
<feature type="transmembrane region" description="Helical" evidence="7">
    <location>
        <begin position="313"/>
        <end position="333"/>
    </location>
</feature>
<feature type="transmembrane region" description="Helical" evidence="7">
    <location>
        <begin position="392"/>
        <end position="416"/>
    </location>
</feature>
<feature type="transmembrane region" description="Helical" evidence="7">
    <location>
        <begin position="158"/>
        <end position="179"/>
    </location>
</feature>
<evidence type="ECO:0000256" key="2">
    <source>
        <dbReference type="ARBA" id="ARBA00008066"/>
    </source>
</evidence>
<dbReference type="Gene3D" id="1.20.1740.10">
    <property type="entry name" value="Amino acid/polyamine transporter I"/>
    <property type="match status" value="1"/>
</dbReference>
<evidence type="ECO:0000256" key="3">
    <source>
        <dbReference type="ARBA" id="ARBA00022692"/>
    </source>
</evidence>
<comment type="caution">
    <text evidence="9">The sequence shown here is derived from an EMBL/GenBank/DDBJ whole genome shotgun (WGS) entry which is preliminary data.</text>
</comment>
<evidence type="ECO:0000256" key="4">
    <source>
        <dbReference type="ARBA" id="ARBA00022989"/>
    </source>
</evidence>
<dbReference type="Proteomes" id="UP000723463">
    <property type="component" value="Unassembled WGS sequence"/>
</dbReference>
<keyword evidence="10" id="KW-1185">Reference proteome</keyword>
<evidence type="ECO:0000256" key="6">
    <source>
        <dbReference type="SAM" id="MobiDB-lite"/>
    </source>
</evidence>
<dbReference type="AlphaFoldDB" id="A0A9P6K6W4"/>
<proteinExistence type="inferred from homology"/>
<reference evidence="9" key="1">
    <citation type="journal article" date="2020" name="Fungal Divers.">
        <title>Resolving the Mortierellaceae phylogeny through synthesis of multi-gene phylogenetics and phylogenomics.</title>
        <authorList>
            <person name="Vandepol N."/>
            <person name="Liber J."/>
            <person name="Desiro A."/>
            <person name="Na H."/>
            <person name="Kennedy M."/>
            <person name="Barry K."/>
            <person name="Grigoriev I.V."/>
            <person name="Miller A.N."/>
            <person name="O'Donnell K."/>
            <person name="Stajich J.E."/>
            <person name="Bonito G."/>
        </authorList>
    </citation>
    <scope>NUCLEOTIDE SEQUENCE</scope>
    <source>
        <strain evidence="9">NRRL 2591</strain>
    </source>
</reference>
<feature type="transmembrane region" description="Helical" evidence="7">
    <location>
        <begin position="353"/>
        <end position="372"/>
    </location>
</feature>
<dbReference type="GO" id="GO:0005774">
    <property type="term" value="C:vacuolar membrane"/>
    <property type="evidence" value="ECO:0007669"/>
    <property type="project" value="TreeGrafter"/>
</dbReference>
<feature type="compositionally biased region" description="Basic and acidic residues" evidence="6">
    <location>
        <begin position="45"/>
        <end position="54"/>
    </location>
</feature>
<evidence type="ECO:0000313" key="9">
    <source>
        <dbReference type="EMBL" id="KAF9549111.1"/>
    </source>
</evidence>
<feature type="compositionally biased region" description="Polar residues" evidence="6">
    <location>
        <begin position="57"/>
        <end position="71"/>
    </location>
</feature>
<gene>
    <name evidence="9" type="ORF">EC957_004750</name>
</gene>
<keyword evidence="3 7" id="KW-0812">Transmembrane</keyword>
<dbReference type="Pfam" id="PF01490">
    <property type="entry name" value="Aa_trans"/>
    <property type="match status" value="1"/>
</dbReference>
<feature type="transmembrane region" description="Helical" evidence="7">
    <location>
        <begin position="134"/>
        <end position="152"/>
    </location>
</feature>
<feature type="transmembrane region" description="Helical" evidence="7">
    <location>
        <begin position="200"/>
        <end position="226"/>
    </location>
</feature>
<sequence>MEGYDGMPPTTGASPIGPPSLPPPAGSGLLASSSSTDTNSTQEWRQSEFSRRESAATFESASTMVESNFSGPSKGGKEQLFVSDDGSPGRDEKMRQMGSEESLEVGGGSNDGEGRTVSSMTAERVDGVSTFKTIAGLVCVIGGTGTLGMPRAVAEAGWLGSGLIVLALIMSTYTGHILIKCLYLKTNKRRESYQEIARDAYGAIGHHFAFTVVIVNLFGCAVLYVILSATLIEAMTREYAHVDTPVYYYVMACTTFVWVCLICTKSMKEIALLSILGACATIGVVSITVGMSVKMLLSHTAATFTATHKLVNWAKLPLALATISFAYGGNVIYPHVEQSMRYPRQWTKALWSALMFCFAMYISIAFAGYAAFGHETLSPILRNLPSGGLSITANSLITIHVLLAAPILLTSLSMMIEHSITERLPAFAKGSPRSQFLKRAIPRTFIMFFTGLVAGVVPYFGDVMDLLGSLTQCLLVFVMPITFFYKLGGLDRAGWWTKVWAAFVLVVGMVALVLGTVDAVKHLVADFKHT</sequence>
<keyword evidence="4 7" id="KW-1133">Transmembrane helix</keyword>
<dbReference type="PANTHER" id="PTHR22950:SF349">
    <property type="entry name" value="AMINO ACID TRANSPORTER TRANSMEMBRANE DOMAIN-CONTAINING PROTEIN"/>
    <property type="match status" value="1"/>
</dbReference>
<feature type="compositionally biased region" description="Low complexity" evidence="6">
    <location>
        <begin position="26"/>
        <end position="35"/>
    </location>
</feature>
<evidence type="ECO:0000256" key="5">
    <source>
        <dbReference type="ARBA" id="ARBA00023136"/>
    </source>
</evidence>
<organism evidence="9 10">
    <name type="scientific">Mortierella hygrophila</name>
    <dbReference type="NCBI Taxonomy" id="979708"/>
    <lineage>
        <taxon>Eukaryota</taxon>
        <taxon>Fungi</taxon>
        <taxon>Fungi incertae sedis</taxon>
        <taxon>Mucoromycota</taxon>
        <taxon>Mortierellomycotina</taxon>
        <taxon>Mortierellomycetes</taxon>
        <taxon>Mortierellales</taxon>
        <taxon>Mortierellaceae</taxon>
        <taxon>Mortierella</taxon>
    </lineage>
</organism>
<feature type="transmembrane region" description="Helical" evidence="7">
    <location>
        <begin position="499"/>
        <end position="517"/>
    </location>
</feature>
<feature type="region of interest" description="Disordered" evidence="6">
    <location>
        <begin position="1"/>
        <end position="116"/>
    </location>
</feature>
<dbReference type="EMBL" id="JAAAXW010000022">
    <property type="protein sequence ID" value="KAF9549111.1"/>
    <property type="molecule type" value="Genomic_DNA"/>
</dbReference>
<comment type="similarity">
    <text evidence="2">Belongs to the amino acid/polyamine transporter 2 family.</text>
</comment>